<evidence type="ECO:0000313" key="2">
    <source>
        <dbReference type="Proteomes" id="UP000886998"/>
    </source>
</evidence>
<dbReference type="EMBL" id="BMAV01022816">
    <property type="protein sequence ID" value="GFY78079.1"/>
    <property type="molecule type" value="Genomic_DNA"/>
</dbReference>
<dbReference type="AlphaFoldDB" id="A0A8X7CM49"/>
<dbReference type="PANTHER" id="PTHR47331:SF1">
    <property type="entry name" value="GAG-LIKE PROTEIN"/>
    <property type="match status" value="1"/>
</dbReference>
<keyword evidence="2" id="KW-1185">Reference proteome</keyword>
<dbReference type="PANTHER" id="PTHR47331">
    <property type="entry name" value="PHD-TYPE DOMAIN-CONTAINING PROTEIN"/>
    <property type="match status" value="1"/>
</dbReference>
<name>A0A8X7CM49_9ARAC</name>
<dbReference type="Proteomes" id="UP000886998">
    <property type="component" value="Unassembled WGS sequence"/>
</dbReference>
<gene>
    <name evidence="1" type="primary">AVEN_37970_1</name>
    <name evidence="1" type="ORF">TNIN_218481</name>
</gene>
<accession>A0A8X7CM49</accession>
<sequence length="364" mass="40730">MEGAGVIESDEALSVSVAEKIETLLNRRRGNCKAKIPKLQTFLKDKAPNARRLLIQSQKISKTAQKDHLNALVTQPPPLLAPLLLALLDAVINNPREPQTIQTFSSVSNSSNKFVFLSTTIVGIWSPVLNSYVRGRVILDSASQSHFMTLQFASKLGLEKKKGEELPTLGNSLILAQKRLNQTIKKLDRDPHMHKLYSEFLEEYTLGHMQRIPDNCYSPINYFGLPISYVFKSQNNSAKLRVVFDGSAPTTSGRSLNDILLSGRVQEDVFNIMLRYLLTDNSEHIILLGYCDASIAAYGAVVYLRSYCENYTPTTKLLASKSRVTPLKTISIPRLELCSCLLLSQLINKVVNSLTKYCYFQTLL</sequence>
<dbReference type="InterPro" id="IPR008042">
    <property type="entry name" value="Retrotrans_Pao"/>
</dbReference>
<reference evidence="1" key="1">
    <citation type="submission" date="2020-08" db="EMBL/GenBank/DDBJ databases">
        <title>Multicomponent nature underlies the extraordinary mechanical properties of spider dragline silk.</title>
        <authorList>
            <person name="Kono N."/>
            <person name="Nakamura H."/>
            <person name="Mori M."/>
            <person name="Yoshida Y."/>
            <person name="Ohtoshi R."/>
            <person name="Malay A.D."/>
            <person name="Moran D.A.P."/>
            <person name="Tomita M."/>
            <person name="Numata K."/>
            <person name="Arakawa K."/>
        </authorList>
    </citation>
    <scope>NUCLEOTIDE SEQUENCE</scope>
</reference>
<dbReference type="Pfam" id="PF05380">
    <property type="entry name" value="Peptidase_A17"/>
    <property type="match status" value="1"/>
</dbReference>
<protein>
    <submittedName>
        <fullName evidence="1">Integrase catalytic domain-containing protein</fullName>
    </submittedName>
</protein>
<dbReference type="OrthoDB" id="6513136at2759"/>
<evidence type="ECO:0000313" key="1">
    <source>
        <dbReference type="EMBL" id="GFY78079.1"/>
    </source>
</evidence>
<comment type="caution">
    <text evidence="1">The sequence shown here is derived from an EMBL/GenBank/DDBJ whole genome shotgun (WGS) entry which is preliminary data.</text>
</comment>
<organism evidence="1 2">
    <name type="scientific">Trichonephila inaurata madagascariensis</name>
    <dbReference type="NCBI Taxonomy" id="2747483"/>
    <lineage>
        <taxon>Eukaryota</taxon>
        <taxon>Metazoa</taxon>
        <taxon>Ecdysozoa</taxon>
        <taxon>Arthropoda</taxon>
        <taxon>Chelicerata</taxon>
        <taxon>Arachnida</taxon>
        <taxon>Araneae</taxon>
        <taxon>Araneomorphae</taxon>
        <taxon>Entelegynae</taxon>
        <taxon>Araneoidea</taxon>
        <taxon>Nephilidae</taxon>
        <taxon>Trichonephila</taxon>
        <taxon>Trichonephila inaurata</taxon>
    </lineage>
</organism>
<proteinExistence type="predicted"/>